<evidence type="ECO:0000256" key="1">
    <source>
        <dbReference type="ARBA" id="ARBA00022729"/>
    </source>
</evidence>
<feature type="domain" description="Cytochrome c7-like" evidence="4">
    <location>
        <begin position="39"/>
        <end position="98"/>
    </location>
</feature>
<accession>A0A1G8N676</accession>
<evidence type="ECO:0000256" key="2">
    <source>
        <dbReference type="SAM" id="SignalP"/>
    </source>
</evidence>
<dbReference type="NCBIfam" id="TIGR04257">
    <property type="entry name" value="nanowire_3heme"/>
    <property type="match status" value="1"/>
</dbReference>
<protein>
    <submittedName>
        <fullName evidence="5">Cytochrome c7</fullName>
    </submittedName>
</protein>
<keyword evidence="1 2" id="KW-0732">Signal</keyword>
<keyword evidence="6" id="KW-1185">Reference proteome</keyword>
<dbReference type="InterPro" id="IPR024370">
    <property type="entry name" value="PBP_domain"/>
</dbReference>
<dbReference type="Pfam" id="PF14522">
    <property type="entry name" value="Cytochrome_C7"/>
    <property type="match status" value="1"/>
</dbReference>
<dbReference type="EMBL" id="FNCY01000028">
    <property type="protein sequence ID" value="SDI75615.1"/>
    <property type="molecule type" value="Genomic_DNA"/>
</dbReference>
<dbReference type="InterPro" id="IPR050811">
    <property type="entry name" value="Phosphate_ABC_transporter"/>
</dbReference>
<gene>
    <name evidence="5" type="ORF">SAMN05660652_03990</name>
</gene>
<dbReference type="SUPFAM" id="SSF53850">
    <property type="entry name" value="Periplasmic binding protein-like II"/>
    <property type="match status" value="1"/>
</dbReference>
<dbReference type="PANTHER" id="PTHR30570:SF1">
    <property type="entry name" value="PHOSPHATE-BINDING PROTEIN PSTS"/>
    <property type="match status" value="1"/>
</dbReference>
<dbReference type="SUPFAM" id="SSF48695">
    <property type="entry name" value="Multiheme cytochromes"/>
    <property type="match status" value="1"/>
</dbReference>
<name>A0A1G8N676_9RHOO</name>
<dbReference type="STRING" id="83767.SAMN05660652_03990"/>
<dbReference type="InterPro" id="IPR026352">
    <property type="entry name" value="Nanowire_3heme"/>
</dbReference>
<reference evidence="5 6" key="1">
    <citation type="submission" date="2016-10" db="EMBL/GenBank/DDBJ databases">
        <authorList>
            <person name="de Groot N.N."/>
        </authorList>
    </citation>
    <scope>NUCLEOTIDE SEQUENCE [LARGE SCALE GENOMIC DNA]</scope>
    <source>
        <strain evidence="5 6">DSM 5885</strain>
    </source>
</reference>
<evidence type="ECO:0000313" key="5">
    <source>
        <dbReference type="EMBL" id="SDI75615.1"/>
    </source>
</evidence>
<dbReference type="RefSeq" id="WP_176786000.1">
    <property type="nucleotide sequence ID" value="NZ_FNCY01000028.1"/>
</dbReference>
<dbReference type="InterPro" id="IPR029467">
    <property type="entry name" value="Cyt_c7-like"/>
</dbReference>
<dbReference type="AlphaFoldDB" id="A0A1G8N676"/>
<evidence type="ECO:0000313" key="6">
    <source>
        <dbReference type="Proteomes" id="UP000198607"/>
    </source>
</evidence>
<feature type="chain" id="PRO_5011546320" evidence="2">
    <location>
        <begin position="23"/>
        <end position="334"/>
    </location>
</feature>
<sequence>MKKLLQGLGIVLMLFFAGSAFSVDGRSTLSYGGGGEGKVIFDGRTHAAAGLRCNDCHSDIFQTKKKALMTKEDHDGDGACFACHDGDKAFYKCTQCHRRIGDRVAPPKEKVALCGAATVADRLVAPLKDAVEKTSGYTVGIAVSNAGKGLTDLVDGKCDAAMSSASLETTVQAAKTGGKDVDIRQLKMHVIKSDEIAFIVNASNSVASLSPEQIRDIHTGKIGNWKEVGGQDLAITVITDSLTSATRGFIKQAVMANQDYAQNAVALGNISEMNDAVARTPGGIGGIGRGFADAQKVKIIQSDKVLRPLGFITIGEPSKKMQRVIDAYRTESQK</sequence>
<proteinExistence type="predicted"/>
<feature type="signal peptide" evidence="2">
    <location>
        <begin position="1"/>
        <end position="22"/>
    </location>
</feature>
<feature type="domain" description="PBP" evidence="3">
    <location>
        <begin position="117"/>
        <end position="295"/>
    </location>
</feature>
<dbReference type="InterPro" id="IPR036280">
    <property type="entry name" value="Multihaem_cyt_sf"/>
</dbReference>
<evidence type="ECO:0000259" key="3">
    <source>
        <dbReference type="Pfam" id="PF12849"/>
    </source>
</evidence>
<dbReference type="Gene3D" id="3.40.190.10">
    <property type="entry name" value="Periplasmic binding protein-like II"/>
    <property type="match status" value="1"/>
</dbReference>
<dbReference type="PANTHER" id="PTHR30570">
    <property type="entry name" value="PERIPLASMIC PHOSPHATE BINDING COMPONENT OF PHOSPHATE ABC TRANSPORTER"/>
    <property type="match status" value="1"/>
</dbReference>
<dbReference type="Pfam" id="PF12849">
    <property type="entry name" value="PBP_like_2"/>
    <property type="match status" value="1"/>
</dbReference>
<evidence type="ECO:0000259" key="4">
    <source>
        <dbReference type="Pfam" id="PF14522"/>
    </source>
</evidence>
<dbReference type="Gene3D" id="3.90.10.10">
    <property type="entry name" value="Cytochrome C3"/>
    <property type="match status" value="1"/>
</dbReference>
<dbReference type="Proteomes" id="UP000198607">
    <property type="component" value="Unassembled WGS sequence"/>
</dbReference>
<organism evidence="5 6">
    <name type="scientific">Propionivibrio dicarboxylicus</name>
    <dbReference type="NCBI Taxonomy" id="83767"/>
    <lineage>
        <taxon>Bacteria</taxon>
        <taxon>Pseudomonadati</taxon>
        <taxon>Pseudomonadota</taxon>
        <taxon>Betaproteobacteria</taxon>
        <taxon>Rhodocyclales</taxon>
        <taxon>Rhodocyclaceae</taxon>
        <taxon>Propionivibrio</taxon>
    </lineage>
</organism>